<evidence type="ECO:0000259" key="1">
    <source>
        <dbReference type="Pfam" id="PF21530"/>
    </source>
</evidence>
<name>A0A6L2M1W8_TANCI</name>
<dbReference type="Pfam" id="PF21530">
    <property type="entry name" value="Pif1_2B_dom"/>
    <property type="match status" value="1"/>
</dbReference>
<sequence>MLAKLPVKEKVYYSSDFVLDVSESLYTTEFLNTIKMYGIPRHKLVLKISAPIMCLRNIDQRGGKAGIVVAIPRTN</sequence>
<keyword evidence="2" id="KW-0547">Nucleotide-binding</keyword>
<keyword evidence="2" id="KW-0347">Helicase</keyword>
<organism evidence="2">
    <name type="scientific">Tanacetum cinerariifolium</name>
    <name type="common">Dalmatian daisy</name>
    <name type="synonym">Chrysanthemum cinerariifolium</name>
    <dbReference type="NCBI Taxonomy" id="118510"/>
    <lineage>
        <taxon>Eukaryota</taxon>
        <taxon>Viridiplantae</taxon>
        <taxon>Streptophyta</taxon>
        <taxon>Embryophyta</taxon>
        <taxon>Tracheophyta</taxon>
        <taxon>Spermatophyta</taxon>
        <taxon>Magnoliopsida</taxon>
        <taxon>eudicotyledons</taxon>
        <taxon>Gunneridae</taxon>
        <taxon>Pentapetalae</taxon>
        <taxon>asterids</taxon>
        <taxon>campanulids</taxon>
        <taxon>Asterales</taxon>
        <taxon>Asteraceae</taxon>
        <taxon>Asteroideae</taxon>
        <taxon>Anthemideae</taxon>
        <taxon>Anthemidinae</taxon>
        <taxon>Tanacetum</taxon>
    </lineage>
</organism>
<dbReference type="GO" id="GO:0004386">
    <property type="term" value="F:helicase activity"/>
    <property type="evidence" value="ECO:0007669"/>
    <property type="project" value="UniProtKB-KW"/>
</dbReference>
<feature type="domain" description="DNA helicase Pif1-like 2B" evidence="1">
    <location>
        <begin position="29"/>
        <end position="63"/>
    </location>
</feature>
<gene>
    <name evidence="2" type="ORF">Tci_039417</name>
</gene>
<accession>A0A6L2M1W8</accession>
<dbReference type="AlphaFoldDB" id="A0A6L2M1W8"/>
<dbReference type="PANTHER" id="PTHR10492:SF57">
    <property type="entry name" value="ATP-DEPENDENT DNA HELICASE"/>
    <property type="match status" value="1"/>
</dbReference>
<dbReference type="PANTHER" id="PTHR10492">
    <property type="match status" value="1"/>
</dbReference>
<comment type="caution">
    <text evidence="2">The sequence shown here is derived from an EMBL/GenBank/DDBJ whole genome shotgun (WGS) entry which is preliminary data.</text>
</comment>
<dbReference type="InterPro" id="IPR049163">
    <property type="entry name" value="Pif1-like_2B_dom"/>
</dbReference>
<proteinExistence type="predicted"/>
<protein>
    <submittedName>
        <fullName evidence="2">ATP-dependent DNA helicase PIF1-like</fullName>
    </submittedName>
</protein>
<keyword evidence="2" id="KW-0378">Hydrolase</keyword>
<dbReference type="EMBL" id="BKCJ010005565">
    <property type="protein sequence ID" value="GEU67439.1"/>
    <property type="molecule type" value="Genomic_DNA"/>
</dbReference>
<reference evidence="2" key="1">
    <citation type="journal article" date="2019" name="Sci. Rep.">
        <title>Draft genome of Tanacetum cinerariifolium, the natural source of mosquito coil.</title>
        <authorList>
            <person name="Yamashiro T."/>
            <person name="Shiraishi A."/>
            <person name="Satake H."/>
            <person name="Nakayama K."/>
        </authorList>
    </citation>
    <scope>NUCLEOTIDE SEQUENCE</scope>
</reference>
<evidence type="ECO:0000313" key="2">
    <source>
        <dbReference type="EMBL" id="GEU67439.1"/>
    </source>
</evidence>
<keyword evidence="2" id="KW-0067">ATP-binding</keyword>